<name>A0A2T2P886_CORCC</name>
<keyword evidence="22" id="KW-1185">Reference proteome</keyword>
<evidence type="ECO:0000256" key="17">
    <source>
        <dbReference type="PIRSR" id="PIRSR036959-1"/>
    </source>
</evidence>
<evidence type="ECO:0000256" key="15">
    <source>
        <dbReference type="ARBA" id="ARBA00047082"/>
    </source>
</evidence>
<evidence type="ECO:0000256" key="6">
    <source>
        <dbReference type="ARBA" id="ARBA00022679"/>
    </source>
</evidence>
<evidence type="ECO:0000256" key="14">
    <source>
        <dbReference type="ARBA" id="ARBA00044624"/>
    </source>
</evidence>
<accession>A0A2T2P886</accession>
<dbReference type="GO" id="GO:0031533">
    <property type="term" value="C:mRNA capping enzyme complex"/>
    <property type="evidence" value="ECO:0007669"/>
    <property type="project" value="InterPro"/>
</dbReference>
<feature type="active site" description="N6-GMP-lysine intermediate" evidence="17">
    <location>
        <position position="63"/>
    </location>
</feature>
<evidence type="ECO:0000256" key="18">
    <source>
        <dbReference type="SAM" id="MobiDB-lite"/>
    </source>
</evidence>
<dbReference type="Pfam" id="PF03919">
    <property type="entry name" value="mRNA_cap_C"/>
    <property type="match status" value="1"/>
</dbReference>
<dbReference type="EMBL" id="KZ678128">
    <property type="protein sequence ID" value="PSN73865.1"/>
    <property type="molecule type" value="Genomic_DNA"/>
</dbReference>
<proteinExistence type="inferred from homology"/>
<dbReference type="InterPro" id="IPR017075">
    <property type="entry name" value="mRNA_cap_enzyme_alpha"/>
</dbReference>
<evidence type="ECO:0000256" key="13">
    <source>
        <dbReference type="ARBA" id="ARBA00030702"/>
    </source>
</evidence>
<dbReference type="SUPFAM" id="SSF56091">
    <property type="entry name" value="DNA ligase/mRNA capping enzyme, catalytic domain"/>
    <property type="match status" value="1"/>
</dbReference>
<evidence type="ECO:0000259" key="20">
    <source>
        <dbReference type="Pfam" id="PF03919"/>
    </source>
</evidence>
<evidence type="ECO:0000313" key="22">
    <source>
        <dbReference type="Proteomes" id="UP000240883"/>
    </source>
</evidence>
<dbReference type="GO" id="GO:0006370">
    <property type="term" value="P:7-methylguanosine mRNA capping"/>
    <property type="evidence" value="ECO:0007669"/>
    <property type="project" value="UniProtKB-KW"/>
</dbReference>
<dbReference type="Gene3D" id="2.40.50.140">
    <property type="entry name" value="Nucleic acid-binding proteins"/>
    <property type="match status" value="1"/>
</dbReference>
<keyword evidence="8 16" id="KW-0547">Nucleotide-binding</keyword>
<keyword evidence="5 16" id="KW-0507">mRNA processing</keyword>
<evidence type="ECO:0000256" key="11">
    <source>
        <dbReference type="ARBA" id="ARBA00023242"/>
    </source>
</evidence>
<evidence type="ECO:0000256" key="12">
    <source>
        <dbReference type="ARBA" id="ARBA00029909"/>
    </source>
</evidence>
<comment type="subunit">
    <text evidence="15">Heterodimer. The mRNA-capping enzyme is composed of two separate chains alpha and beta, respectively a mRNA guanylyltransferase and an mRNA 5'-triphosphate monophosphatase.</text>
</comment>
<dbReference type="InterPro" id="IPR001339">
    <property type="entry name" value="mRNA_cap_enzyme_adenylation"/>
</dbReference>
<evidence type="ECO:0000256" key="4">
    <source>
        <dbReference type="ARBA" id="ARBA00019171"/>
    </source>
</evidence>
<dbReference type="InterPro" id="IPR051029">
    <property type="entry name" value="mRNA_Capping_Enz/RNA_Phosphat"/>
</dbReference>
<sequence length="422" mass="49543">MSSSVPPQIPGYLVTGQQASELKQAVSELLERDNLRFPGAQPVSFGREHIAELQRSEYFMCEKTDGIRCLLYLAWNERPDVGGFEPVTYLIDRKNNYYDVSPPIRFPYYNAPLDPNMFLFGTILDGELVHDTYPGEAKPRLIFYVFDCLAIDNENLTPRPLDKRLGKMQQMIFEPQKKWLNHIKQNVSPEPFIVKEKTMFPPYALKMVFENVLPNLKHGNDGLIFTCKSTRYEFGTDKHILKWKPPHENTIDFKLKLGNFPVFDPEDGEEGLIEDYDAMPDRFELQVQHNKDVYKPFEHDLFVDEAEWEIFKSLNQRLDGRIIECYRDESGRWRFKPEHDGKPRWRDDKKDANHISTVLSVLESIDNPVTQRDLLDNEDRIKDAVKKLREFEKRKMQQWQHDQERDAKKRKLSEANLNGSPS</sequence>
<dbReference type="InterPro" id="IPR012340">
    <property type="entry name" value="NA-bd_OB-fold"/>
</dbReference>
<dbReference type="InterPro" id="IPR013846">
    <property type="entry name" value="mRNA_cap_enzyme_C"/>
</dbReference>
<keyword evidence="11 16" id="KW-0539">Nucleus</keyword>
<comment type="subcellular location">
    <subcellularLocation>
        <location evidence="1 16">Nucleus</location>
    </subcellularLocation>
</comment>
<dbReference type="GO" id="GO:0004484">
    <property type="term" value="F:mRNA guanylyltransferase activity"/>
    <property type="evidence" value="ECO:0007669"/>
    <property type="project" value="UniProtKB-EC"/>
</dbReference>
<reference evidence="21 22" key="1">
    <citation type="journal article" date="2018" name="Front. Microbiol.">
        <title>Genome-Wide Analysis of Corynespora cassiicola Leaf Fall Disease Putative Effectors.</title>
        <authorList>
            <person name="Lopez D."/>
            <person name="Ribeiro S."/>
            <person name="Label P."/>
            <person name="Fumanal B."/>
            <person name="Venisse J.S."/>
            <person name="Kohler A."/>
            <person name="de Oliveira R.R."/>
            <person name="Labutti K."/>
            <person name="Lipzen A."/>
            <person name="Lail K."/>
            <person name="Bauer D."/>
            <person name="Ohm R.A."/>
            <person name="Barry K.W."/>
            <person name="Spatafora J."/>
            <person name="Grigoriev I.V."/>
            <person name="Martin F.M."/>
            <person name="Pujade-Renaud V."/>
        </authorList>
    </citation>
    <scope>NUCLEOTIDE SEQUENCE [LARGE SCALE GENOMIC DNA]</scope>
    <source>
        <strain evidence="21 22">Philippines</strain>
    </source>
</reference>
<keyword evidence="6 16" id="KW-0808">Transferase</keyword>
<feature type="region of interest" description="Disordered" evidence="18">
    <location>
        <begin position="393"/>
        <end position="422"/>
    </location>
</feature>
<dbReference type="PANTHER" id="PTHR10367:SF17">
    <property type="entry name" value="MRNA-CAPPING ENZYME"/>
    <property type="match status" value="1"/>
</dbReference>
<feature type="domain" description="mRNA capping enzyme C-terminal" evidence="20">
    <location>
        <begin position="248"/>
        <end position="375"/>
    </location>
</feature>
<dbReference type="PANTHER" id="PTHR10367">
    <property type="entry name" value="MRNA-CAPPING ENZYME"/>
    <property type="match status" value="1"/>
</dbReference>
<dbReference type="GO" id="GO:0005525">
    <property type="term" value="F:GTP binding"/>
    <property type="evidence" value="ECO:0007669"/>
    <property type="project" value="UniProtKB-KW"/>
</dbReference>
<evidence type="ECO:0000256" key="10">
    <source>
        <dbReference type="ARBA" id="ARBA00023134"/>
    </source>
</evidence>
<dbReference type="Gene3D" id="3.30.470.30">
    <property type="entry name" value="DNA ligase/mRNA capping enzyme"/>
    <property type="match status" value="1"/>
</dbReference>
<evidence type="ECO:0000256" key="1">
    <source>
        <dbReference type="ARBA" id="ARBA00004123"/>
    </source>
</evidence>
<dbReference type="GO" id="GO:0005524">
    <property type="term" value="F:ATP binding"/>
    <property type="evidence" value="ECO:0007669"/>
    <property type="project" value="InterPro"/>
</dbReference>
<evidence type="ECO:0000259" key="19">
    <source>
        <dbReference type="Pfam" id="PF01331"/>
    </source>
</evidence>
<keyword evidence="7 16" id="KW-0548">Nucleotidyltransferase</keyword>
<comment type="similarity">
    <text evidence="2 16">Belongs to the eukaryotic GTase family.</text>
</comment>
<comment type="catalytic activity">
    <reaction evidence="14">
        <text>a 5'-end diphospho-ribonucleoside in mRNA + GTP + H(+) = a 5'-end (5'-triphosphoguanosine)-ribonucleoside in mRNA + diphosphate</text>
        <dbReference type="Rhea" id="RHEA:67012"/>
        <dbReference type="Rhea" id="RHEA-COMP:17165"/>
        <dbReference type="Rhea" id="RHEA-COMP:17166"/>
        <dbReference type="ChEBI" id="CHEBI:15378"/>
        <dbReference type="ChEBI" id="CHEBI:33019"/>
        <dbReference type="ChEBI" id="CHEBI:37565"/>
        <dbReference type="ChEBI" id="CHEBI:167616"/>
        <dbReference type="ChEBI" id="CHEBI:167617"/>
        <dbReference type="EC" id="2.7.7.50"/>
    </reaction>
    <physiologicalReaction direction="left-to-right" evidence="14">
        <dbReference type="Rhea" id="RHEA:67013"/>
    </physiologicalReaction>
</comment>
<protein>
    <recommendedName>
        <fullName evidence="4 16">mRNA-capping enzyme subunit alpha</fullName>
        <ecNumber evidence="3 16">2.7.7.50</ecNumber>
    </recommendedName>
    <alternativeName>
        <fullName evidence="12 16">GTP--RNA guanylyltransferase</fullName>
    </alternativeName>
    <alternativeName>
        <fullName evidence="13 16">mRNA guanylyltransferase</fullName>
    </alternativeName>
</protein>
<keyword evidence="10 16" id="KW-0342">GTP-binding</keyword>
<dbReference type="AlphaFoldDB" id="A0A2T2P886"/>
<evidence type="ECO:0000256" key="9">
    <source>
        <dbReference type="ARBA" id="ARBA00023042"/>
    </source>
</evidence>
<evidence type="ECO:0000256" key="16">
    <source>
        <dbReference type="PIRNR" id="PIRNR036959"/>
    </source>
</evidence>
<evidence type="ECO:0000256" key="7">
    <source>
        <dbReference type="ARBA" id="ARBA00022695"/>
    </source>
</evidence>
<dbReference type="OrthoDB" id="200924at2759"/>
<organism evidence="21 22">
    <name type="scientific">Corynespora cassiicola Philippines</name>
    <dbReference type="NCBI Taxonomy" id="1448308"/>
    <lineage>
        <taxon>Eukaryota</taxon>
        <taxon>Fungi</taxon>
        <taxon>Dikarya</taxon>
        <taxon>Ascomycota</taxon>
        <taxon>Pezizomycotina</taxon>
        <taxon>Dothideomycetes</taxon>
        <taxon>Pleosporomycetidae</taxon>
        <taxon>Pleosporales</taxon>
        <taxon>Corynesporascaceae</taxon>
        <taxon>Corynespora</taxon>
    </lineage>
</organism>
<evidence type="ECO:0000313" key="21">
    <source>
        <dbReference type="EMBL" id="PSN73865.1"/>
    </source>
</evidence>
<feature type="domain" description="mRNA capping enzyme adenylation" evidence="19">
    <location>
        <begin position="41"/>
        <end position="244"/>
    </location>
</feature>
<evidence type="ECO:0000256" key="2">
    <source>
        <dbReference type="ARBA" id="ARBA00010237"/>
    </source>
</evidence>
<evidence type="ECO:0000256" key="5">
    <source>
        <dbReference type="ARBA" id="ARBA00022664"/>
    </source>
</evidence>
<dbReference type="SUPFAM" id="SSF50249">
    <property type="entry name" value="Nucleic acid-binding proteins"/>
    <property type="match status" value="1"/>
</dbReference>
<dbReference type="Proteomes" id="UP000240883">
    <property type="component" value="Unassembled WGS sequence"/>
</dbReference>
<dbReference type="Pfam" id="PF01331">
    <property type="entry name" value="mRNA_cap_enzyme"/>
    <property type="match status" value="1"/>
</dbReference>
<gene>
    <name evidence="21" type="ORF">BS50DRAFT_2068</name>
</gene>
<keyword evidence="9 16" id="KW-0506">mRNA capping</keyword>
<comment type="function">
    <text evidence="16">Second step of mRNA capping. Transfer of the GMP moiety of GTP to the 5'-end of RNA via an enzyme-GMP covalent reaction intermediate.</text>
</comment>
<feature type="compositionally biased region" description="Basic and acidic residues" evidence="18">
    <location>
        <begin position="393"/>
        <end position="407"/>
    </location>
</feature>
<evidence type="ECO:0000256" key="3">
    <source>
        <dbReference type="ARBA" id="ARBA00012475"/>
    </source>
</evidence>
<dbReference type="CDD" id="cd07895">
    <property type="entry name" value="Adenylation_mRNA_capping"/>
    <property type="match status" value="1"/>
</dbReference>
<dbReference type="EC" id="2.7.7.50" evidence="3 16"/>
<dbReference type="STRING" id="1448308.A0A2T2P886"/>
<dbReference type="PIRSF" id="PIRSF036959">
    <property type="entry name" value="mRNA_cap_alpha"/>
    <property type="match status" value="1"/>
</dbReference>
<evidence type="ECO:0000256" key="8">
    <source>
        <dbReference type="ARBA" id="ARBA00022741"/>
    </source>
</evidence>